<dbReference type="OrthoDB" id="2414723at2759"/>
<evidence type="ECO:0000259" key="2">
    <source>
        <dbReference type="SMART" id="SM00225"/>
    </source>
</evidence>
<dbReference type="RefSeq" id="XP_022655239.1">
    <property type="nucleotide sequence ID" value="XM_022799504.1"/>
</dbReference>
<dbReference type="AlphaFoldDB" id="A0A7M7JPE8"/>
<sequence length="388" mass="42106">MSRSSSGDRSQDRSPASPNRQPSGVISSSGGGRELKDTVRLSDFLPRRGIRRSSSLLGQHNVENTHRSWMEQKFLAMAAAAASQGVTGVGAGSGGLSLGCIGTAEGTTPLTRHLTAHPAGGLTTTAGGEPPKISGIPCAASPSRYTAPVHIDVGGVTYTSSLGTLTRHPDSRLGRLFNGSIPIVLDTLKQHYFIDRDGNLFRHILNYLRCGRLVLPNNFHELDLLREEAKYYDIPSLSREIEELWTRSEIAESSVDGKAWESKRQRPRNEDNFANHQCILLSTSPDLGERVLISGERHIVEESFPEVADGLQVSSCPSPSPPWLSSDCRHLHRFPLNGFSKLQLLPAVQRLLDAGFILSTSTCTSTCSASEGGTGREYLFVRKPALSH</sequence>
<protein>
    <recommendedName>
        <fullName evidence="2">BTB domain-containing protein</fullName>
    </recommendedName>
</protein>
<name>A0A7M7JPE8_VARDE</name>
<evidence type="ECO:0000313" key="4">
    <source>
        <dbReference type="Proteomes" id="UP000594260"/>
    </source>
</evidence>
<dbReference type="Proteomes" id="UP000594260">
    <property type="component" value="Unplaced"/>
</dbReference>
<dbReference type="Pfam" id="PF02214">
    <property type="entry name" value="BTB_2"/>
    <property type="match status" value="1"/>
</dbReference>
<dbReference type="InterPro" id="IPR000210">
    <property type="entry name" value="BTB/POZ_dom"/>
</dbReference>
<dbReference type="InterPro" id="IPR011333">
    <property type="entry name" value="SKP1/BTB/POZ_sf"/>
</dbReference>
<feature type="compositionally biased region" description="Polar residues" evidence="1">
    <location>
        <begin position="16"/>
        <end position="28"/>
    </location>
</feature>
<dbReference type="RefSeq" id="XP_022655238.1">
    <property type="nucleotide sequence ID" value="XM_022799503.1"/>
</dbReference>
<evidence type="ECO:0000256" key="1">
    <source>
        <dbReference type="SAM" id="MobiDB-lite"/>
    </source>
</evidence>
<feature type="region of interest" description="Disordered" evidence="1">
    <location>
        <begin position="1"/>
        <end position="40"/>
    </location>
</feature>
<accession>A0A7M7JPE8</accession>
<evidence type="ECO:0000313" key="3">
    <source>
        <dbReference type="EnsemblMetazoa" id="XP_022655238"/>
    </source>
</evidence>
<dbReference type="RefSeq" id="XP_022655237.1">
    <property type="nucleotide sequence ID" value="XM_022799502.1"/>
</dbReference>
<dbReference type="KEGG" id="vde:111247933"/>
<organism evidence="3 4">
    <name type="scientific">Varroa destructor</name>
    <name type="common">Honeybee mite</name>
    <dbReference type="NCBI Taxonomy" id="109461"/>
    <lineage>
        <taxon>Eukaryota</taxon>
        <taxon>Metazoa</taxon>
        <taxon>Ecdysozoa</taxon>
        <taxon>Arthropoda</taxon>
        <taxon>Chelicerata</taxon>
        <taxon>Arachnida</taxon>
        <taxon>Acari</taxon>
        <taxon>Parasitiformes</taxon>
        <taxon>Mesostigmata</taxon>
        <taxon>Gamasina</taxon>
        <taxon>Dermanyssoidea</taxon>
        <taxon>Varroidae</taxon>
        <taxon>Varroa</taxon>
    </lineage>
</organism>
<dbReference type="EnsemblMetazoa" id="XM_022799503">
    <property type="protein sequence ID" value="XP_022655238"/>
    <property type="gene ID" value="LOC111247933"/>
</dbReference>
<dbReference type="Pfam" id="PF20871">
    <property type="entry name" value="KCTD1-15_CTD"/>
    <property type="match status" value="1"/>
</dbReference>
<dbReference type="EnsemblMetazoa" id="XM_022799502">
    <property type="protein sequence ID" value="XP_022655237"/>
    <property type="gene ID" value="LOC111247933"/>
</dbReference>
<dbReference type="GeneID" id="111247933"/>
<dbReference type="InterPro" id="IPR003131">
    <property type="entry name" value="T1-type_BTB"/>
</dbReference>
<proteinExistence type="predicted"/>
<keyword evidence="4" id="KW-1185">Reference proteome</keyword>
<dbReference type="EnsemblMetazoa" id="XM_022799504">
    <property type="protein sequence ID" value="XP_022655239"/>
    <property type="gene ID" value="LOC111247933"/>
</dbReference>
<dbReference type="InterPro" id="IPR048595">
    <property type="entry name" value="KCTD1-15-like_C"/>
</dbReference>
<dbReference type="RefSeq" id="XP_022655240.1">
    <property type="nucleotide sequence ID" value="XM_022799505.1"/>
</dbReference>
<dbReference type="PANTHER" id="PTHR14499:SF67">
    <property type="entry name" value="BTB_POZ DOMAIN-CONTAINING PROTEIN TIWAZ"/>
    <property type="match status" value="1"/>
</dbReference>
<dbReference type="SMART" id="SM00225">
    <property type="entry name" value="BTB"/>
    <property type="match status" value="1"/>
</dbReference>
<dbReference type="GO" id="GO:0051260">
    <property type="term" value="P:protein homooligomerization"/>
    <property type="evidence" value="ECO:0007669"/>
    <property type="project" value="InterPro"/>
</dbReference>
<dbReference type="Gene3D" id="3.30.710.10">
    <property type="entry name" value="Potassium Channel Kv1.1, Chain A"/>
    <property type="match status" value="1"/>
</dbReference>
<dbReference type="EnsemblMetazoa" id="XM_022799505">
    <property type="protein sequence ID" value="XP_022655240"/>
    <property type="gene ID" value="LOC111247933"/>
</dbReference>
<dbReference type="SUPFAM" id="SSF54695">
    <property type="entry name" value="POZ domain"/>
    <property type="match status" value="1"/>
</dbReference>
<reference evidence="3" key="1">
    <citation type="submission" date="2021-01" db="UniProtKB">
        <authorList>
            <consortium name="EnsemblMetazoa"/>
        </authorList>
    </citation>
    <scope>IDENTIFICATION</scope>
</reference>
<feature type="domain" description="BTB" evidence="2">
    <location>
        <begin position="147"/>
        <end position="249"/>
    </location>
</feature>
<dbReference type="InParanoid" id="A0A7M7JPE8"/>
<dbReference type="PANTHER" id="PTHR14499">
    <property type="entry name" value="POTASSIUM CHANNEL TETRAMERIZATION DOMAIN-CONTAINING"/>
    <property type="match status" value="1"/>
</dbReference>